<proteinExistence type="inferred from homology"/>
<keyword evidence="2" id="KW-0143">Chaperone</keyword>
<evidence type="ECO:0000313" key="4">
    <source>
        <dbReference type="EMBL" id="SGY13669.1"/>
    </source>
</evidence>
<feature type="coiled-coil region" evidence="3">
    <location>
        <begin position="89"/>
        <end position="173"/>
    </location>
</feature>
<name>A0A2X0LU93_9BASI</name>
<evidence type="ECO:0000256" key="3">
    <source>
        <dbReference type="SAM" id="Coils"/>
    </source>
</evidence>
<dbReference type="PANTHER" id="PTHR21100">
    <property type="entry name" value="PREFOLDIN SUBUNIT 4"/>
    <property type="match status" value="1"/>
</dbReference>
<dbReference type="GO" id="GO:0006457">
    <property type="term" value="P:protein folding"/>
    <property type="evidence" value="ECO:0007669"/>
    <property type="project" value="InterPro"/>
</dbReference>
<evidence type="ECO:0000313" key="5">
    <source>
        <dbReference type="Proteomes" id="UP000249464"/>
    </source>
</evidence>
<dbReference type="Pfam" id="PF01920">
    <property type="entry name" value="Prefoldin_2"/>
    <property type="match status" value="1"/>
</dbReference>
<keyword evidence="3" id="KW-0175">Coiled coil</keyword>
<dbReference type="GO" id="GO:0005737">
    <property type="term" value="C:cytoplasm"/>
    <property type="evidence" value="ECO:0007669"/>
    <property type="project" value="TreeGrafter"/>
</dbReference>
<reference evidence="4 5" key="1">
    <citation type="submission" date="2016-11" db="EMBL/GenBank/DDBJ databases">
        <authorList>
            <person name="Jaros S."/>
            <person name="Januszkiewicz K."/>
            <person name="Wedrychowicz H."/>
        </authorList>
    </citation>
    <scope>NUCLEOTIDE SEQUENCE [LARGE SCALE GENOMIC DNA]</scope>
</reference>
<protein>
    <submittedName>
        <fullName evidence="4">BQ5605_C010g05939 protein</fullName>
    </submittedName>
</protein>
<dbReference type="Gene3D" id="1.10.287.370">
    <property type="match status" value="1"/>
</dbReference>
<dbReference type="InterPro" id="IPR009053">
    <property type="entry name" value="Prefoldin"/>
</dbReference>
<dbReference type="SUPFAM" id="SSF46579">
    <property type="entry name" value="Prefoldin"/>
    <property type="match status" value="1"/>
</dbReference>
<dbReference type="GO" id="GO:0051082">
    <property type="term" value="F:unfolded protein binding"/>
    <property type="evidence" value="ECO:0007669"/>
    <property type="project" value="InterPro"/>
</dbReference>
<gene>
    <name evidence="4" type="primary">BQ5605_C010g05939</name>
    <name evidence="4" type="ORF">BQ5605_C010G05939</name>
</gene>
<keyword evidence="5" id="KW-1185">Reference proteome</keyword>
<dbReference type="GO" id="GO:0016272">
    <property type="term" value="C:prefoldin complex"/>
    <property type="evidence" value="ECO:0007669"/>
    <property type="project" value="InterPro"/>
</dbReference>
<evidence type="ECO:0000256" key="2">
    <source>
        <dbReference type="ARBA" id="ARBA00023186"/>
    </source>
</evidence>
<evidence type="ECO:0000256" key="1">
    <source>
        <dbReference type="ARBA" id="ARBA00008045"/>
    </source>
</evidence>
<comment type="similarity">
    <text evidence="1">Belongs to the prefoldin subunit beta family.</text>
</comment>
<accession>A0A2X0LU93</accession>
<organism evidence="4 5">
    <name type="scientific">Microbotryum silenes-dioicae</name>
    <dbReference type="NCBI Taxonomy" id="796604"/>
    <lineage>
        <taxon>Eukaryota</taxon>
        <taxon>Fungi</taxon>
        <taxon>Dikarya</taxon>
        <taxon>Basidiomycota</taxon>
        <taxon>Pucciniomycotina</taxon>
        <taxon>Microbotryomycetes</taxon>
        <taxon>Microbotryales</taxon>
        <taxon>Microbotryaceae</taxon>
        <taxon>Microbotryum</taxon>
    </lineage>
</organism>
<sequence length="195" mass="22422">MRPGRQSQSRARCWVRSEKWRFYADAHDQALQDPVIVCSPTLPYHGCLLIRCYTQHAHGQPILDQDVSDSTANDDTPVTLEDQTRINQFSQLNARYDELTERLEVVQKELEDVEELEPELELMDDEEEVMYKLDSSFLRLPASEVLTLLQSSLEKLNAEAATLRSEREECDQGMTKLKGLLYAKFGNSINLERGD</sequence>
<dbReference type="STRING" id="796604.A0A2X0LU93"/>
<dbReference type="PANTHER" id="PTHR21100:SF9">
    <property type="entry name" value="PREFOLDIN SUBUNIT 4"/>
    <property type="match status" value="1"/>
</dbReference>
<dbReference type="Proteomes" id="UP000249464">
    <property type="component" value="Unassembled WGS sequence"/>
</dbReference>
<dbReference type="AlphaFoldDB" id="A0A2X0LU93"/>
<dbReference type="InterPro" id="IPR016661">
    <property type="entry name" value="PFDN4"/>
</dbReference>
<dbReference type="InterPro" id="IPR002777">
    <property type="entry name" value="PFD_beta-like"/>
</dbReference>
<dbReference type="EMBL" id="FQNC01000012">
    <property type="protein sequence ID" value="SGY13669.1"/>
    <property type="molecule type" value="Genomic_DNA"/>
</dbReference>